<keyword evidence="1" id="KW-0472">Membrane</keyword>
<accession>A0A6J4IKL2</accession>
<name>A0A6J4IKL2_9ACTN</name>
<protein>
    <submittedName>
        <fullName evidence="2">Uncharacterized protein</fullName>
    </submittedName>
</protein>
<organism evidence="2">
    <name type="scientific">uncultured Blastococcus sp</name>
    <dbReference type="NCBI Taxonomy" id="217144"/>
    <lineage>
        <taxon>Bacteria</taxon>
        <taxon>Bacillati</taxon>
        <taxon>Actinomycetota</taxon>
        <taxon>Actinomycetes</taxon>
        <taxon>Geodermatophilales</taxon>
        <taxon>Geodermatophilaceae</taxon>
        <taxon>Blastococcus</taxon>
        <taxon>environmental samples</taxon>
    </lineage>
</organism>
<feature type="transmembrane region" description="Helical" evidence="1">
    <location>
        <begin position="110"/>
        <end position="129"/>
    </location>
</feature>
<feature type="transmembrane region" description="Helical" evidence="1">
    <location>
        <begin position="6"/>
        <end position="29"/>
    </location>
</feature>
<dbReference type="EMBL" id="CADCTI010000189">
    <property type="protein sequence ID" value="CAA9255117.1"/>
    <property type="molecule type" value="Genomic_DNA"/>
</dbReference>
<sequence length="130" mass="13384">TDGPNAFAHSVIPIAVGYAVAHYFSLLLLDGQLTWILLSDPFATGANYFGTAGNQVDLTAISPRTISVVQVDAIVLGHVLGVVLAHDRAVRLAAASPEPAPEARARTSQYPLVAVMVGLTVGGIALLLGA</sequence>
<feature type="non-terminal residue" evidence="2">
    <location>
        <position position="1"/>
    </location>
</feature>
<dbReference type="AlphaFoldDB" id="A0A6J4IKL2"/>
<keyword evidence="1" id="KW-0812">Transmembrane</keyword>
<proteinExistence type="predicted"/>
<evidence type="ECO:0000256" key="1">
    <source>
        <dbReference type="SAM" id="Phobius"/>
    </source>
</evidence>
<keyword evidence="1" id="KW-1133">Transmembrane helix</keyword>
<reference evidence="2" key="1">
    <citation type="submission" date="2020-02" db="EMBL/GenBank/DDBJ databases">
        <authorList>
            <person name="Meier V. D."/>
        </authorList>
    </citation>
    <scope>NUCLEOTIDE SEQUENCE</scope>
    <source>
        <strain evidence="2">AVDCRST_MAG57</strain>
    </source>
</reference>
<gene>
    <name evidence="2" type="ORF">AVDCRST_MAG57-2279</name>
</gene>
<evidence type="ECO:0000313" key="2">
    <source>
        <dbReference type="EMBL" id="CAA9255117.1"/>
    </source>
</evidence>